<gene>
    <name evidence="26" type="primary">IRAK1</name>
    <name evidence="26" type="ORF">Y1Q_0017056</name>
</gene>
<dbReference type="InterPro" id="IPR011009">
    <property type="entry name" value="Kinase-like_dom_sf"/>
</dbReference>
<dbReference type="GO" id="GO:0051093">
    <property type="term" value="P:negative regulation of developmental process"/>
    <property type="evidence" value="ECO:0007669"/>
    <property type="project" value="UniProtKB-ARBA"/>
</dbReference>
<evidence type="ECO:0000256" key="9">
    <source>
        <dbReference type="ARBA" id="ARBA00022737"/>
    </source>
</evidence>
<feature type="binding site" evidence="22">
    <location>
        <position position="610"/>
    </location>
    <ligand>
        <name>ATP</name>
        <dbReference type="ChEBI" id="CHEBI:30616"/>
    </ligand>
</feature>
<feature type="domain" description="Protein kinase" evidence="24">
    <location>
        <begin position="583"/>
        <end position="874"/>
    </location>
</feature>
<sequence length="918" mass="98312">MHVSRSGCSHGRHGKGEEKVEDQHTQGKPGKAKKTKKERQQHETVAAAGGQPSAEPAEAGKAETSEGEGGAGAAPAAPEPSASPKQRRSIIRDRGPMYDDPTLPEGWTRKLKQRKSGRSAGKYDVYLINPQGKAFRSKVELIAYFEKVGDTSLDPNDFDFTVTGRGSPSRREHKPPKKPKAPKGPGTGRGRGRPKGSGAAAKARAGPVEGVQVKRVVEKSPGKLLVKMPFQPGPAGAKEGGGVATASAPVLALRRPGRKRKAEPDLQATPKKRGRKPGGGAGVGTPVAAAEVRKKAAKEAVVSATAPAAAHETLLPIKKRKTREAVALEPRPLPPAPERGGPKGPKAGRRSKEGSPKGRGGAGGSLPAKKEPPLPPLLQPPHPEPPASPPDSVFCRLMDALGRADWERFASRVVRDQVELRLAGTSEGRTQRVLWSWGHRNARVGDLLALLGELELDWAHDLIASWQPPPEPWTRLPHSTSLAPPLPSVPLPSVPPAPCSTARTLPWDPPKALPVPVPPLPEPSCLSLPLPGPPPRSLLSTSSHDTVTSPDPVTLLSQVLPPPGFPRLLAWPLAELVEATGGFSEQHKVGEGGFGCVYRARLRHTDCAVKRLKEDAELNWNLVHNSFITELEKLSRYRHPNIVELAGFCAEKGHFCLVYVFMPNGSLDDRLRPQDGRPPLTWPQRLSVLVGAARAIQFLHQDVPSLIHGDVKSSNILLDQALTPRLSDFGLARVGVGGGRGGRSGTLGRTGTVRGTLAYLPPEYVQTGALSPAIDTYSFGVVLLEALTGRRALETDERGQTKYLKDLVAAEEEESGVGDRDVGTRLGQAYADSQAGPCPPLLSTSLGHLAAQCLHRRSKQRPHMDQVYEELERLQQALCWEPALPPCRSPVDPQNQPEESDDSLPGVGDSFSSESCWV</sequence>
<dbReference type="Gene3D" id="1.10.533.10">
    <property type="entry name" value="Death Domain, Fas"/>
    <property type="match status" value="1"/>
</dbReference>
<dbReference type="GO" id="GO:0004674">
    <property type="term" value="F:protein serine/threonine kinase activity"/>
    <property type="evidence" value="ECO:0007669"/>
    <property type="project" value="UniProtKB-KW"/>
</dbReference>
<name>A0A151NDJ1_ALLMI</name>
<keyword evidence="14" id="KW-0805">Transcription regulation</keyword>
<evidence type="ECO:0000256" key="6">
    <source>
        <dbReference type="ARBA" id="ARBA00022527"/>
    </source>
</evidence>
<keyword evidence="10 22" id="KW-0547">Nucleotide-binding</keyword>
<dbReference type="InterPro" id="IPR017441">
    <property type="entry name" value="Protein_kinase_ATP_BS"/>
</dbReference>
<dbReference type="PANTHER" id="PTHR27001">
    <property type="entry name" value="OS01G0253100 PROTEIN"/>
    <property type="match status" value="1"/>
</dbReference>
<feature type="compositionally biased region" description="Basic and acidic residues" evidence="23">
    <location>
        <begin position="14"/>
        <end position="25"/>
    </location>
</feature>
<evidence type="ECO:0000256" key="21">
    <source>
        <dbReference type="ARBA" id="ARBA00072376"/>
    </source>
</evidence>
<keyword evidence="13" id="KW-0007">Acetylation</keyword>
<dbReference type="Pfam" id="PF00531">
    <property type="entry name" value="Death"/>
    <property type="match status" value="1"/>
</dbReference>
<dbReference type="InterPro" id="IPR000488">
    <property type="entry name" value="Death_dom"/>
</dbReference>
<dbReference type="Gene3D" id="3.30.890.10">
    <property type="entry name" value="Methyl-cpg-binding Protein 2, Chain A"/>
    <property type="match status" value="1"/>
</dbReference>
<dbReference type="GO" id="GO:2000026">
    <property type="term" value="P:regulation of multicellular organismal development"/>
    <property type="evidence" value="ECO:0007669"/>
    <property type="project" value="UniProtKB-ARBA"/>
</dbReference>
<dbReference type="Gene3D" id="1.10.510.10">
    <property type="entry name" value="Transferase(Phosphotransferase) domain 1"/>
    <property type="match status" value="1"/>
</dbReference>
<feature type="compositionally biased region" description="Low complexity" evidence="23">
    <location>
        <begin position="196"/>
        <end position="207"/>
    </location>
</feature>
<evidence type="ECO:0000256" key="1">
    <source>
        <dbReference type="ARBA" id="ARBA00004123"/>
    </source>
</evidence>
<dbReference type="AlphaFoldDB" id="A0A151NDJ1"/>
<dbReference type="FunFam" id="1.10.510.10:FF:000754">
    <property type="entry name" value="Interleukin-1 receptor-associated kinase"/>
    <property type="match status" value="1"/>
</dbReference>
<dbReference type="GO" id="GO:0071345">
    <property type="term" value="P:cellular response to cytokine stimulus"/>
    <property type="evidence" value="ECO:0007669"/>
    <property type="project" value="UniProtKB-ARBA"/>
</dbReference>
<keyword evidence="9" id="KW-0677">Repeat</keyword>
<evidence type="ECO:0000313" key="27">
    <source>
        <dbReference type="Proteomes" id="UP000050525"/>
    </source>
</evidence>
<feature type="region of interest" description="Disordered" evidence="23">
    <location>
        <begin position="886"/>
        <end position="918"/>
    </location>
</feature>
<dbReference type="GO" id="GO:0010629">
    <property type="term" value="P:negative regulation of gene expression"/>
    <property type="evidence" value="ECO:0007669"/>
    <property type="project" value="UniProtKB-ARBA"/>
</dbReference>
<evidence type="ECO:0000259" key="25">
    <source>
        <dbReference type="PROSITE" id="PS50982"/>
    </source>
</evidence>
<dbReference type="PROSITE" id="PS00108">
    <property type="entry name" value="PROTEIN_KINASE_ST"/>
    <property type="match status" value="1"/>
</dbReference>
<evidence type="ECO:0000256" key="14">
    <source>
        <dbReference type="ARBA" id="ARBA00023015"/>
    </source>
</evidence>
<evidence type="ECO:0000256" key="12">
    <source>
        <dbReference type="ARBA" id="ARBA00022840"/>
    </source>
</evidence>
<evidence type="ECO:0000256" key="5">
    <source>
        <dbReference type="ARBA" id="ARBA00022491"/>
    </source>
</evidence>
<evidence type="ECO:0000256" key="22">
    <source>
        <dbReference type="PROSITE-ProRule" id="PRU10141"/>
    </source>
</evidence>
<reference evidence="26 27" key="1">
    <citation type="journal article" date="2012" name="Genome Biol.">
        <title>Sequencing three crocodilian genomes to illuminate the evolution of archosaurs and amniotes.</title>
        <authorList>
            <person name="St John J.A."/>
            <person name="Braun E.L."/>
            <person name="Isberg S.R."/>
            <person name="Miles L.G."/>
            <person name="Chong A.Y."/>
            <person name="Gongora J."/>
            <person name="Dalzell P."/>
            <person name="Moran C."/>
            <person name="Bed'hom B."/>
            <person name="Abzhanov A."/>
            <person name="Burgess S.C."/>
            <person name="Cooksey A.M."/>
            <person name="Castoe T.A."/>
            <person name="Crawford N.G."/>
            <person name="Densmore L.D."/>
            <person name="Drew J.C."/>
            <person name="Edwards S.V."/>
            <person name="Faircloth B.C."/>
            <person name="Fujita M.K."/>
            <person name="Greenwold M.J."/>
            <person name="Hoffmann F.G."/>
            <person name="Howard J.M."/>
            <person name="Iguchi T."/>
            <person name="Janes D.E."/>
            <person name="Khan S.Y."/>
            <person name="Kohno S."/>
            <person name="de Koning A.J."/>
            <person name="Lance S.L."/>
            <person name="McCarthy F.M."/>
            <person name="McCormack J.E."/>
            <person name="Merchant M.E."/>
            <person name="Peterson D.G."/>
            <person name="Pollock D.D."/>
            <person name="Pourmand N."/>
            <person name="Raney B.J."/>
            <person name="Roessler K.A."/>
            <person name="Sanford J.R."/>
            <person name="Sawyer R.H."/>
            <person name="Schmidt C.J."/>
            <person name="Triplett E.W."/>
            <person name="Tuberville T.D."/>
            <person name="Venegas-Anaya M."/>
            <person name="Howard J.T."/>
            <person name="Jarvis E.D."/>
            <person name="Guillette L.J.Jr."/>
            <person name="Glenn T.C."/>
            <person name="Green R.E."/>
            <person name="Ray D.A."/>
        </authorList>
    </citation>
    <scope>NUCLEOTIDE SEQUENCE [LARGE SCALE GENOMIC DNA]</scope>
    <source>
        <strain evidence="26">KSC_2009_1</strain>
    </source>
</reference>
<dbReference type="GO" id="GO:0005654">
    <property type="term" value="C:nucleoplasm"/>
    <property type="evidence" value="ECO:0007669"/>
    <property type="project" value="UniProtKB-ARBA"/>
</dbReference>
<feature type="region of interest" description="Disordered" evidence="23">
    <location>
        <begin position="150"/>
        <end position="214"/>
    </location>
</feature>
<evidence type="ECO:0000256" key="20">
    <source>
        <dbReference type="ARBA" id="ARBA00063689"/>
    </source>
</evidence>
<dbReference type="GO" id="GO:0045892">
    <property type="term" value="P:negative regulation of DNA-templated transcription"/>
    <property type="evidence" value="ECO:0007669"/>
    <property type="project" value="UniProtKB-ARBA"/>
</dbReference>
<feature type="domain" description="MBD" evidence="25">
    <location>
        <begin position="93"/>
        <end position="165"/>
    </location>
</feature>
<dbReference type="InterPro" id="IPR016177">
    <property type="entry name" value="DNA-bd_dom_sf"/>
</dbReference>
<evidence type="ECO:0000256" key="18">
    <source>
        <dbReference type="ARBA" id="ARBA00047899"/>
    </source>
</evidence>
<keyword evidence="26" id="KW-0675">Receptor</keyword>
<comment type="subunit">
    <text evidence="20">Interacts with FNBP3. Interacts with CDKL5. Interacts with ATRX; MECP2 recruits ATRX to pericentric heterochromatin in neuronal cells. Interacts with NCOR2. Interacts with TBL1XR1; bridges interaction between MECP2 and NCOR1. Interacts with TBL1X; recruits TBL1X to the heterochromatin foci.</text>
</comment>
<evidence type="ECO:0000256" key="4">
    <source>
        <dbReference type="ARBA" id="ARBA00022481"/>
    </source>
</evidence>
<keyword evidence="5" id="KW-0678">Repressor</keyword>
<evidence type="ECO:0000313" key="26">
    <source>
        <dbReference type="EMBL" id="KYO34868.1"/>
    </source>
</evidence>
<evidence type="ECO:0000256" key="7">
    <source>
        <dbReference type="ARBA" id="ARBA00022553"/>
    </source>
</evidence>
<dbReference type="Gene3D" id="3.30.200.20">
    <property type="entry name" value="Phosphorylase Kinase, domain 1"/>
    <property type="match status" value="1"/>
</dbReference>
<dbReference type="Pfam" id="PF00069">
    <property type="entry name" value="Pkinase"/>
    <property type="match status" value="1"/>
</dbReference>
<dbReference type="InterPro" id="IPR008271">
    <property type="entry name" value="Ser/Thr_kinase_AS"/>
</dbReference>
<feature type="compositionally biased region" description="Basic residues" evidence="23">
    <location>
        <begin position="171"/>
        <end position="181"/>
    </location>
</feature>
<feature type="compositionally biased region" description="Low complexity" evidence="23">
    <location>
        <begin position="299"/>
        <end position="312"/>
    </location>
</feature>
<dbReference type="PROSITE" id="PS50982">
    <property type="entry name" value="MBD"/>
    <property type="match status" value="1"/>
</dbReference>
<evidence type="ECO:0000256" key="19">
    <source>
        <dbReference type="ARBA" id="ARBA00048679"/>
    </source>
</evidence>
<keyword evidence="11 26" id="KW-0418">Kinase</keyword>
<evidence type="ECO:0000256" key="13">
    <source>
        <dbReference type="ARBA" id="ARBA00022990"/>
    </source>
</evidence>
<dbReference type="SUPFAM" id="SSF56112">
    <property type="entry name" value="Protein kinase-like (PK-like)"/>
    <property type="match status" value="1"/>
</dbReference>
<keyword evidence="12 22" id="KW-0067">ATP-binding</keyword>
<dbReference type="InterPro" id="IPR000719">
    <property type="entry name" value="Prot_kinase_dom"/>
</dbReference>
<comment type="subcellular location">
    <subcellularLocation>
        <location evidence="1">Nucleus</location>
    </subcellularLocation>
</comment>
<feature type="compositionally biased region" description="Pro residues" evidence="23">
    <location>
        <begin position="373"/>
        <end position="389"/>
    </location>
</feature>
<dbReference type="GO" id="GO:0040029">
    <property type="term" value="P:epigenetic regulation of gene expression"/>
    <property type="evidence" value="ECO:0007669"/>
    <property type="project" value="UniProtKB-ARBA"/>
</dbReference>
<dbReference type="GO" id="GO:0000785">
    <property type="term" value="C:chromatin"/>
    <property type="evidence" value="ECO:0007669"/>
    <property type="project" value="UniProtKB-ARBA"/>
</dbReference>
<feature type="compositionally biased region" description="Basic residues" evidence="23">
    <location>
        <begin position="30"/>
        <end position="39"/>
    </location>
</feature>
<evidence type="ECO:0000256" key="15">
    <source>
        <dbReference type="ARBA" id="ARBA00023125"/>
    </source>
</evidence>
<keyword evidence="27" id="KW-1185">Reference proteome</keyword>
<comment type="catalytic activity">
    <reaction evidence="18">
        <text>L-threonyl-[protein] + ATP = O-phospho-L-threonyl-[protein] + ADP + H(+)</text>
        <dbReference type="Rhea" id="RHEA:46608"/>
        <dbReference type="Rhea" id="RHEA-COMP:11060"/>
        <dbReference type="Rhea" id="RHEA-COMP:11605"/>
        <dbReference type="ChEBI" id="CHEBI:15378"/>
        <dbReference type="ChEBI" id="CHEBI:30013"/>
        <dbReference type="ChEBI" id="CHEBI:30616"/>
        <dbReference type="ChEBI" id="CHEBI:61977"/>
        <dbReference type="ChEBI" id="CHEBI:456216"/>
        <dbReference type="EC" id="2.7.11.1"/>
    </reaction>
</comment>
<dbReference type="SMART" id="SM00220">
    <property type="entry name" value="S_TKc"/>
    <property type="match status" value="1"/>
</dbReference>
<evidence type="ECO:0000256" key="16">
    <source>
        <dbReference type="ARBA" id="ARBA00023163"/>
    </source>
</evidence>
<dbReference type="SMART" id="SM00391">
    <property type="entry name" value="MBD"/>
    <property type="match status" value="1"/>
</dbReference>
<evidence type="ECO:0000256" key="10">
    <source>
        <dbReference type="ARBA" id="ARBA00022741"/>
    </source>
</evidence>
<organism evidence="26 27">
    <name type="scientific">Alligator mississippiensis</name>
    <name type="common">American alligator</name>
    <dbReference type="NCBI Taxonomy" id="8496"/>
    <lineage>
        <taxon>Eukaryota</taxon>
        <taxon>Metazoa</taxon>
        <taxon>Chordata</taxon>
        <taxon>Craniata</taxon>
        <taxon>Vertebrata</taxon>
        <taxon>Euteleostomi</taxon>
        <taxon>Archelosauria</taxon>
        <taxon>Archosauria</taxon>
        <taxon>Crocodylia</taxon>
        <taxon>Alligatoridae</taxon>
        <taxon>Alligatorinae</taxon>
        <taxon>Alligator</taxon>
    </lineage>
</organism>
<dbReference type="PROSITE" id="PS00107">
    <property type="entry name" value="PROTEIN_KINASE_ATP"/>
    <property type="match status" value="1"/>
</dbReference>
<dbReference type="GO" id="GO:0045087">
    <property type="term" value="P:innate immune response"/>
    <property type="evidence" value="ECO:0007669"/>
    <property type="project" value="UniProtKB-ARBA"/>
</dbReference>
<protein>
    <recommendedName>
        <fullName evidence="21">Methyl-CpG-binding protein 2</fullName>
        <ecNumber evidence="3">2.7.11.1</ecNumber>
    </recommendedName>
</protein>
<dbReference type="Pfam" id="PF01429">
    <property type="entry name" value="MBD"/>
    <property type="match status" value="1"/>
</dbReference>
<keyword evidence="16" id="KW-0804">Transcription</keyword>
<evidence type="ECO:0000256" key="3">
    <source>
        <dbReference type="ARBA" id="ARBA00012513"/>
    </source>
</evidence>
<keyword evidence="6" id="KW-0723">Serine/threonine-protein kinase</keyword>
<feature type="region of interest" description="Disordered" evidence="23">
    <location>
        <begin position="526"/>
        <end position="546"/>
    </location>
</feature>
<dbReference type="CDD" id="cd01396">
    <property type="entry name" value="MeCP2_MBD"/>
    <property type="match status" value="1"/>
</dbReference>
<dbReference type="SUPFAM" id="SSF47986">
    <property type="entry name" value="DEATH domain"/>
    <property type="match status" value="1"/>
</dbReference>
<dbReference type="STRING" id="8496.A0A151NDJ1"/>
<dbReference type="GO" id="GO:0005524">
    <property type="term" value="F:ATP binding"/>
    <property type="evidence" value="ECO:0007669"/>
    <property type="project" value="UniProtKB-UniRule"/>
</dbReference>
<dbReference type="GO" id="GO:0007165">
    <property type="term" value="P:signal transduction"/>
    <property type="evidence" value="ECO:0007669"/>
    <property type="project" value="InterPro"/>
</dbReference>
<keyword evidence="7" id="KW-0597">Phosphoprotein</keyword>
<feature type="region of interest" description="Disordered" evidence="23">
    <location>
        <begin position="1"/>
        <end position="124"/>
    </location>
</feature>
<evidence type="ECO:0000256" key="23">
    <source>
        <dbReference type="SAM" id="MobiDB-lite"/>
    </source>
</evidence>
<dbReference type="GO" id="GO:0005886">
    <property type="term" value="C:plasma membrane"/>
    <property type="evidence" value="ECO:0007669"/>
    <property type="project" value="TreeGrafter"/>
</dbReference>
<dbReference type="SUPFAM" id="SSF54171">
    <property type="entry name" value="DNA-binding domain"/>
    <property type="match status" value="1"/>
</dbReference>
<dbReference type="eggNOG" id="KOG1187">
    <property type="taxonomic scope" value="Eukaryota"/>
</dbReference>
<comment type="similarity">
    <text evidence="2">Belongs to the protein kinase superfamily. TKL Ser/Thr protein kinase family. Pelle subfamily.</text>
</comment>
<dbReference type="EMBL" id="AKHW03003281">
    <property type="protein sequence ID" value="KYO34868.1"/>
    <property type="molecule type" value="Genomic_DNA"/>
</dbReference>
<dbReference type="GO" id="GO:0010385">
    <property type="term" value="F:double-stranded methylated DNA binding"/>
    <property type="evidence" value="ECO:0007669"/>
    <property type="project" value="UniProtKB-ARBA"/>
</dbReference>
<dbReference type="InterPro" id="IPR001739">
    <property type="entry name" value="Methyl_CpG_DNA-bd"/>
</dbReference>
<evidence type="ECO:0000256" key="2">
    <source>
        <dbReference type="ARBA" id="ARBA00008718"/>
    </source>
</evidence>
<keyword evidence="8" id="KW-0808">Transferase</keyword>
<dbReference type="InterPro" id="IPR011029">
    <property type="entry name" value="DEATH-like_dom_sf"/>
</dbReference>
<dbReference type="FunFam" id="3.30.890.10:FF:000004">
    <property type="entry name" value="Methyl-CpG-binding protein 2"/>
    <property type="match status" value="1"/>
</dbReference>
<evidence type="ECO:0000256" key="11">
    <source>
        <dbReference type="ARBA" id="ARBA00022777"/>
    </source>
</evidence>
<feature type="compositionally biased region" description="Low complexity" evidence="23">
    <location>
        <begin position="73"/>
        <end position="84"/>
    </location>
</feature>
<dbReference type="Proteomes" id="UP000050525">
    <property type="component" value="Unassembled WGS sequence"/>
</dbReference>
<dbReference type="PROSITE" id="PS50011">
    <property type="entry name" value="PROTEIN_KINASE_DOM"/>
    <property type="match status" value="1"/>
</dbReference>
<dbReference type="EC" id="2.7.11.1" evidence="3"/>
<comment type="caution">
    <text evidence="26">The sequence shown here is derived from an EMBL/GenBank/DDBJ whole genome shotgun (WGS) entry which is preliminary data.</text>
</comment>
<evidence type="ECO:0000259" key="24">
    <source>
        <dbReference type="PROSITE" id="PS50011"/>
    </source>
</evidence>
<accession>A0A151NDJ1</accession>
<evidence type="ECO:0000256" key="17">
    <source>
        <dbReference type="ARBA" id="ARBA00023242"/>
    </source>
</evidence>
<dbReference type="GO" id="GO:0048468">
    <property type="term" value="P:cell development"/>
    <property type="evidence" value="ECO:0007669"/>
    <property type="project" value="UniProtKB-ARBA"/>
</dbReference>
<comment type="catalytic activity">
    <reaction evidence="19">
        <text>L-seryl-[protein] + ATP = O-phospho-L-seryl-[protein] + ADP + H(+)</text>
        <dbReference type="Rhea" id="RHEA:17989"/>
        <dbReference type="Rhea" id="RHEA-COMP:9863"/>
        <dbReference type="Rhea" id="RHEA-COMP:11604"/>
        <dbReference type="ChEBI" id="CHEBI:15378"/>
        <dbReference type="ChEBI" id="CHEBI:29999"/>
        <dbReference type="ChEBI" id="CHEBI:30616"/>
        <dbReference type="ChEBI" id="CHEBI:83421"/>
        <dbReference type="ChEBI" id="CHEBI:456216"/>
        <dbReference type="EC" id="2.7.11.1"/>
    </reaction>
</comment>
<keyword evidence="17" id="KW-0539">Nucleus</keyword>
<keyword evidence="4" id="KW-0488">Methylation</keyword>
<dbReference type="PANTHER" id="PTHR27001:SF939">
    <property type="entry name" value="INTERLEUKIN 1 RECEPTOR ASSOCIATED KINASE 1"/>
    <property type="match status" value="1"/>
</dbReference>
<proteinExistence type="inferred from homology"/>
<feature type="region of interest" description="Disordered" evidence="23">
    <location>
        <begin position="226"/>
        <end position="393"/>
    </location>
</feature>
<keyword evidence="15" id="KW-0238">DNA-binding</keyword>
<evidence type="ECO:0000256" key="8">
    <source>
        <dbReference type="ARBA" id="ARBA00022679"/>
    </source>
</evidence>